<sequence>MSSTSEDLRPPLLPVTVNDHGAWVITVSTILLILTILATVVTAISRTLFIPQTVCINVASSNGIGKRHEALSQSSFRAYEKAFYSSQLLAVIVVACSKAALALLVLSLKPFSRIVLACKVFLGLICGWAVAALFALGLQCEQPSPWDSSHGRCVNQYALYVILGVTHTLLDLAVIALPVALLWQVQIPRRKRFNISALFASRILVVVLTVPGIRSLQPYFHAKPLDQPWHALMPAIWLQLVQSTSILCTCLPTLKRVLSDLQTGMMAGTVSDFFETSVSGEHATLDGSSKSGSRIGQRSRSGSAMNSQGGFHRSRPQIERMDSRRILRENIIHQSIDYEVRYEDSGPLRASSTSHDFDSIQGESSGIHPSHGV</sequence>
<dbReference type="Pfam" id="PF20684">
    <property type="entry name" value="Fung_rhodopsin"/>
    <property type="match status" value="1"/>
</dbReference>
<feature type="transmembrane region" description="Helical" evidence="2">
    <location>
        <begin position="120"/>
        <end position="138"/>
    </location>
</feature>
<proteinExistence type="predicted"/>
<organism evidence="4 5">
    <name type="scientific">Penicillium steckii</name>
    <dbReference type="NCBI Taxonomy" id="303698"/>
    <lineage>
        <taxon>Eukaryota</taxon>
        <taxon>Fungi</taxon>
        <taxon>Dikarya</taxon>
        <taxon>Ascomycota</taxon>
        <taxon>Pezizomycotina</taxon>
        <taxon>Eurotiomycetes</taxon>
        <taxon>Eurotiomycetidae</taxon>
        <taxon>Eurotiales</taxon>
        <taxon>Aspergillaceae</taxon>
        <taxon>Penicillium</taxon>
    </lineage>
</organism>
<evidence type="ECO:0000256" key="2">
    <source>
        <dbReference type="SAM" id="Phobius"/>
    </source>
</evidence>
<dbReference type="InterPro" id="IPR049326">
    <property type="entry name" value="Rhodopsin_dom_fungi"/>
</dbReference>
<dbReference type="STRING" id="303698.A0A1V6TTW2"/>
<feature type="region of interest" description="Disordered" evidence="1">
    <location>
        <begin position="347"/>
        <end position="373"/>
    </location>
</feature>
<dbReference type="Proteomes" id="UP000191285">
    <property type="component" value="Unassembled WGS sequence"/>
</dbReference>
<evidence type="ECO:0000313" key="5">
    <source>
        <dbReference type="Proteomes" id="UP000191285"/>
    </source>
</evidence>
<comment type="caution">
    <text evidence="4">The sequence shown here is derived from an EMBL/GenBank/DDBJ whole genome shotgun (WGS) entry which is preliminary data.</text>
</comment>
<feature type="region of interest" description="Disordered" evidence="1">
    <location>
        <begin position="282"/>
        <end position="322"/>
    </location>
</feature>
<feature type="transmembrane region" description="Helical" evidence="2">
    <location>
        <begin position="158"/>
        <end position="183"/>
    </location>
</feature>
<keyword evidence="5" id="KW-1185">Reference proteome</keyword>
<accession>A0A1V6TTW2</accession>
<dbReference type="OrthoDB" id="3918601at2759"/>
<feature type="domain" description="Rhodopsin" evidence="3">
    <location>
        <begin position="42"/>
        <end position="259"/>
    </location>
</feature>
<feature type="transmembrane region" description="Helical" evidence="2">
    <location>
        <begin position="88"/>
        <end position="108"/>
    </location>
</feature>
<evidence type="ECO:0000256" key="1">
    <source>
        <dbReference type="SAM" id="MobiDB-lite"/>
    </source>
</evidence>
<keyword evidence="2" id="KW-0472">Membrane</keyword>
<dbReference type="PANTHER" id="PTHR38794:SF3">
    <property type="entry name" value="INTEGRAL MEMBRANE PROTEIN"/>
    <property type="match status" value="1"/>
</dbReference>
<evidence type="ECO:0000313" key="4">
    <source>
        <dbReference type="EMBL" id="OQE29828.1"/>
    </source>
</evidence>
<protein>
    <recommendedName>
        <fullName evidence="3">Rhodopsin domain-containing protein</fullName>
    </recommendedName>
</protein>
<dbReference type="EMBL" id="MLKD01000002">
    <property type="protein sequence ID" value="OQE29828.1"/>
    <property type="molecule type" value="Genomic_DNA"/>
</dbReference>
<feature type="compositionally biased region" description="Low complexity" evidence="1">
    <location>
        <begin position="287"/>
        <end position="303"/>
    </location>
</feature>
<gene>
    <name evidence="4" type="ORF">PENSTE_c002G10402</name>
</gene>
<reference evidence="5" key="1">
    <citation type="journal article" date="2017" name="Nat. Microbiol.">
        <title>Global analysis of biosynthetic gene clusters reveals vast potential of secondary metabolite production in Penicillium species.</title>
        <authorList>
            <person name="Nielsen J.C."/>
            <person name="Grijseels S."/>
            <person name="Prigent S."/>
            <person name="Ji B."/>
            <person name="Dainat J."/>
            <person name="Nielsen K.F."/>
            <person name="Frisvad J.C."/>
            <person name="Workman M."/>
            <person name="Nielsen J."/>
        </authorList>
    </citation>
    <scope>NUCLEOTIDE SEQUENCE [LARGE SCALE GENOMIC DNA]</scope>
    <source>
        <strain evidence="5">IBT 24891</strain>
    </source>
</reference>
<keyword evidence="2" id="KW-0812">Transmembrane</keyword>
<name>A0A1V6TTW2_9EURO</name>
<keyword evidence="2" id="KW-1133">Transmembrane helix</keyword>
<feature type="transmembrane region" description="Helical" evidence="2">
    <location>
        <begin position="21"/>
        <end position="44"/>
    </location>
</feature>
<dbReference type="PANTHER" id="PTHR38794">
    <property type="entry name" value="INTEGRAL MEMBRANE PROTEIN"/>
    <property type="match status" value="1"/>
</dbReference>
<feature type="transmembrane region" description="Helical" evidence="2">
    <location>
        <begin position="195"/>
        <end position="216"/>
    </location>
</feature>
<dbReference type="AlphaFoldDB" id="A0A1V6TTW2"/>
<evidence type="ECO:0000259" key="3">
    <source>
        <dbReference type="Pfam" id="PF20684"/>
    </source>
</evidence>